<feature type="non-terminal residue" evidence="1">
    <location>
        <position position="181"/>
    </location>
</feature>
<keyword evidence="2" id="KW-1185">Reference proteome</keyword>
<gene>
    <name evidence="1" type="ORF">BDP27DRAFT_1401052</name>
</gene>
<comment type="caution">
    <text evidence="1">The sequence shown here is derived from an EMBL/GenBank/DDBJ whole genome shotgun (WGS) entry which is preliminary data.</text>
</comment>
<protein>
    <submittedName>
        <fullName evidence="1">Uncharacterized protein</fullName>
    </submittedName>
</protein>
<evidence type="ECO:0000313" key="2">
    <source>
        <dbReference type="Proteomes" id="UP000772434"/>
    </source>
</evidence>
<organism evidence="1 2">
    <name type="scientific">Rhodocollybia butyracea</name>
    <dbReference type="NCBI Taxonomy" id="206335"/>
    <lineage>
        <taxon>Eukaryota</taxon>
        <taxon>Fungi</taxon>
        <taxon>Dikarya</taxon>
        <taxon>Basidiomycota</taxon>
        <taxon>Agaricomycotina</taxon>
        <taxon>Agaricomycetes</taxon>
        <taxon>Agaricomycetidae</taxon>
        <taxon>Agaricales</taxon>
        <taxon>Marasmiineae</taxon>
        <taxon>Omphalotaceae</taxon>
        <taxon>Rhodocollybia</taxon>
    </lineage>
</organism>
<dbReference type="EMBL" id="JADNRY010000027">
    <property type="protein sequence ID" value="KAF9072068.1"/>
    <property type="molecule type" value="Genomic_DNA"/>
</dbReference>
<dbReference type="Proteomes" id="UP000772434">
    <property type="component" value="Unassembled WGS sequence"/>
</dbReference>
<name>A0A9P5PY70_9AGAR</name>
<evidence type="ECO:0000313" key="1">
    <source>
        <dbReference type="EMBL" id="KAF9072068.1"/>
    </source>
</evidence>
<sequence>MFDKITIKGVPKAGSVSEEPVRAKPFIIFIDIDNGEALASPKDTPWNQKNPMTRHINEMLDSSGSGTVEYRNTPEPASERDLYFIFIGGDPRCRDEKTPCYGWAGHGPYVHPKTGIVRQSQSDSFYMGIGKPGEPGEQWEHIYAYPNAKEGETLPEAWAKLNTAFEVKIHRMLLVRALALG</sequence>
<accession>A0A9P5PY70</accession>
<proteinExistence type="predicted"/>
<dbReference type="AlphaFoldDB" id="A0A9P5PY70"/>
<reference evidence="1" key="1">
    <citation type="submission" date="2020-11" db="EMBL/GenBank/DDBJ databases">
        <authorList>
            <consortium name="DOE Joint Genome Institute"/>
            <person name="Ahrendt S."/>
            <person name="Riley R."/>
            <person name="Andreopoulos W."/>
            <person name="Labutti K."/>
            <person name="Pangilinan J."/>
            <person name="Ruiz-Duenas F.J."/>
            <person name="Barrasa J.M."/>
            <person name="Sanchez-Garcia M."/>
            <person name="Camarero S."/>
            <person name="Miyauchi S."/>
            <person name="Serrano A."/>
            <person name="Linde D."/>
            <person name="Babiker R."/>
            <person name="Drula E."/>
            <person name="Ayuso-Fernandez I."/>
            <person name="Pacheco R."/>
            <person name="Padilla G."/>
            <person name="Ferreira P."/>
            <person name="Barriuso J."/>
            <person name="Kellner H."/>
            <person name="Castanera R."/>
            <person name="Alfaro M."/>
            <person name="Ramirez L."/>
            <person name="Pisabarro A.G."/>
            <person name="Kuo A."/>
            <person name="Tritt A."/>
            <person name="Lipzen A."/>
            <person name="He G."/>
            <person name="Yan M."/>
            <person name="Ng V."/>
            <person name="Cullen D."/>
            <person name="Martin F."/>
            <person name="Rosso M.-N."/>
            <person name="Henrissat B."/>
            <person name="Hibbett D."/>
            <person name="Martinez A.T."/>
            <person name="Grigoriev I.V."/>
        </authorList>
    </citation>
    <scope>NUCLEOTIDE SEQUENCE</scope>
    <source>
        <strain evidence="1">AH 40177</strain>
    </source>
</reference>